<feature type="non-terminal residue" evidence="1">
    <location>
        <position position="1"/>
    </location>
</feature>
<proteinExistence type="predicted"/>
<dbReference type="AlphaFoldDB" id="A0A060BTY5"/>
<dbReference type="EMBL" id="KF120599">
    <property type="protein sequence ID" value="AIA87873.1"/>
    <property type="molecule type" value="Genomic_DNA"/>
</dbReference>
<dbReference type="Gene3D" id="3.20.20.80">
    <property type="entry name" value="Glycosidases"/>
    <property type="match status" value="1"/>
</dbReference>
<dbReference type="InterPro" id="IPR017853">
    <property type="entry name" value="GH"/>
</dbReference>
<reference evidence="1" key="1">
    <citation type="journal article" date="2013" name="Environ. Microbiol.">
        <title>Seasonally variable intestinal metagenomes of the red palm weevil (Rhynchophorus ferrugineus).</title>
        <authorList>
            <person name="Jia S."/>
            <person name="Zhang X."/>
            <person name="Zhang G."/>
            <person name="Yin A."/>
            <person name="Zhang S."/>
            <person name="Li F."/>
            <person name="Wang L."/>
            <person name="Zhao D."/>
            <person name="Yun Q."/>
            <person name="Tala"/>
            <person name="Wang J."/>
            <person name="Sun G."/>
            <person name="Baabdullah M."/>
            <person name="Yu X."/>
            <person name="Hu S."/>
            <person name="Al-Mssallem I.S."/>
            <person name="Yu J."/>
        </authorList>
    </citation>
    <scope>NUCLEOTIDE SEQUENCE</scope>
</reference>
<name>A0A060BTY5_9FIRM</name>
<organism evidence="1">
    <name type="scientific">uncultured Alkaliphilus sp</name>
    <dbReference type="NCBI Taxonomy" id="273375"/>
    <lineage>
        <taxon>Bacteria</taxon>
        <taxon>Bacillati</taxon>
        <taxon>Bacillota</taxon>
        <taxon>Clostridia</taxon>
        <taxon>Peptostreptococcales</taxon>
        <taxon>Natronincolaceae</taxon>
        <taxon>Alkaliphilus</taxon>
        <taxon>environmental samples</taxon>
    </lineage>
</organism>
<protein>
    <submittedName>
        <fullName evidence="1">CAZy families GH25 protein</fullName>
    </submittedName>
</protein>
<sequence length="151" mass="16255">YVARLRELGAEKIGVYTGDYRWRQWLNYMADVIDDAWIASYGGNTGYLSKLPAKTVGGLHQYTSGGGTKSKGAPGVNHRVDLNRLTGQKPLSWYTGRQYDGPDYFGVAQIAGDTVNIRAGASTAFERLGTVTKGRCSCAVPAIRTDGSPCG</sequence>
<feature type="non-terminal residue" evidence="1">
    <location>
        <position position="151"/>
    </location>
</feature>
<evidence type="ECO:0000313" key="1">
    <source>
        <dbReference type="EMBL" id="AIA87873.1"/>
    </source>
</evidence>
<accession>A0A060BTY5</accession>
<dbReference type="SUPFAM" id="SSF51445">
    <property type="entry name" value="(Trans)glycosidases"/>
    <property type="match status" value="1"/>
</dbReference>